<sequence length="264" mass="28823">MSLDLIDSHAHLDLPDFAPDFDDVLKRAANAGVNTLITIGIDIPSNKKAVELAAVYDHVYATVGIHPCDSASATAEALSELADLAISPKVVAIGETGLDFYHKPYSEANQLNTLVYQLDLAVQTGKPIVIHSRQADATIAPLLVDWANGHPSHPKGVIHCFGGNIEMADRYIKAGFYISLGGYVTYPSSRKTYDVYRYIPGERLLLETDCPFLPPQGKRGERNEPSYLVQTAQALADIREIPVEELARATARNVRRLFGLPEIG</sequence>
<keyword evidence="2 4" id="KW-0378">Hydrolase</keyword>
<reference evidence="4" key="1">
    <citation type="submission" date="2024-06" db="EMBL/GenBank/DDBJ databases">
        <title>A Novel Isolate, Dehalogenimonas sp. Strain 4OHTPN, Dechlorinates Aromatic 4 Hydroxy chlorothalonil by a Novel Reductive Dehalogenase.</title>
        <authorList>
            <person name="Liu G."/>
        </authorList>
    </citation>
    <scope>NUCLEOTIDE SEQUENCE</scope>
    <source>
        <strain evidence="4">4OHTPN</strain>
    </source>
</reference>
<evidence type="ECO:0000256" key="2">
    <source>
        <dbReference type="ARBA" id="ARBA00022801"/>
    </source>
</evidence>
<feature type="binding site" evidence="3">
    <location>
        <position position="95"/>
    </location>
    <ligand>
        <name>a divalent metal cation</name>
        <dbReference type="ChEBI" id="CHEBI:60240"/>
        <label>1</label>
    </ligand>
</feature>
<proteinExistence type="predicted"/>
<protein>
    <submittedName>
        <fullName evidence="4">TatD family hydrolase</fullName>
    </submittedName>
</protein>
<dbReference type="InterPro" id="IPR018228">
    <property type="entry name" value="DNase_TatD-rel_CS"/>
</dbReference>
<dbReference type="AlphaFoldDB" id="A0AAU8G8N2"/>
<dbReference type="SUPFAM" id="SSF51556">
    <property type="entry name" value="Metallo-dependent hydrolases"/>
    <property type="match status" value="1"/>
</dbReference>
<name>A0AAU8G8N2_9CHLR</name>
<feature type="binding site" evidence="3">
    <location>
        <position position="131"/>
    </location>
    <ligand>
        <name>a divalent metal cation</name>
        <dbReference type="ChEBI" id="CHEBI:60240"/>
        <label>2</label>
    </ligand>
</feature>
<dbReference type="PANTHER" id="PTHR46124">
    <property type="entry name" value="D-AMINOACYL-TRNA DEACYLASE"/>
    <property type="match status" value="1"/>
</dbReference>
<evidence type="ECO:0000256" key="1">
    <source>
        <dbReference type="ARBA" id="ARBA00022723"/>
    </source>
</evidence>
<dbReference type="NCBIfam" id="TIGR00010">
    <property type="entry name" value="YchF/TatD family DNA exonuclease"/>
    <property type="match status" value="1"/>
</dbReference>
<dbReference type="GO" id="GO:0046872">
    <property type="term" value="F:metal ion binding"/>
    <property type="evidence" value="ECO:0007669"/>
    <property type="project" value="UniProtKB-KW"/>
</dbReference>
<feature type="binding site" evidence="3">
    <location>
        <position position="11"/>
    </location>
    <ligand>
        <name>a divalent metal cation</name>
        <dbReference type="ChEBI" id="CHEBI:60240"/>
        <label>1</label>
    </ligand>
</feature>
<dbReference type="PROSITE" id="PS01137">
    <property type="entry name" value="TATD_1"/>
    <property type="match status" value="1"/>
</dbReference>
<dbReference type="InterPro" id="IPR015991">
    <property type="entry name" value="TatD/YcfH-like"/>
</dbReference>
<organism evidence="4">
    <name type="scientific">Dehalogenimonas sp. 4OHTPN</name>
    <dbReference type="NCBI Taxonomy" id="3166643"/>
    <lineage>
        <taxon>Bacteria</taxon>
        <taxon>Bacillati</taxon>
        <taxon>Chloroflexota</taxon>
        <taxon>Dehalococcoidia</taxon>
        <taxon>Dehalococcoidales</taxon>
        <taxon>Dehalococcoidaceae</taxon>
        <taxon>Dehalogenimonas</taxon>
    </lineage>
</organism>
<feature type="binding site" evidence="3">
    <location>
        <position position="9"/>
    </location>
    <ligand>
        <name>a divalent metal cation</name>
        <dbReference type="ChEBI" id="CHEBI:60240"/>
        <label>1</label>
    </ligand>
</feature>
<dbReference type="InterPro" id="IPR032466">
    <property type="entry name" value="Metal_Hydrolase"/>
</dbReference>
<dbReference type="GO" id="GO:0004536">
    <property type="term" value="F:DNA nuclease activity"/>
    <property type="evidence" value="ECO:0007669"/>
    <property type="project" value="InterPro"/>
</dbReference>
<evidence type="ECO:0000313" key="4">
    <source>
        <dbReference type="EMBL" id="XCH32772.1"/>
    </source>
</evidence>
<gene>
    <name evidence="4" type="ORF">ABV300_06315</name>
</gene>
<dbReference type="PANTHER" id="PTHR46124:SF2">
    <property type="entry name" value="D-AMINOACYL-TRNA DEACYLASE"/>
    <property type="match status" value="1"/>
</dbReference>
<evidence type="ECO:0000256" key="3">
    <source>
        <dbReference type="PIRSR" id="PIRSR005902-1"/>
    </source>
</evidence>
<dbReference type="GO" id="GO:0016788">
    <property type="term" value="F:hydrolase activity, acting on ester bonds"/>
    <property type="evidence" value="ECO:0007669"/>
    <property type="project" value="InterPro"/>
</dbReference>
<dbReference type="InterPro" id="IPR001130">
    <property type="entry name" value="TatD-like"/>
</dbReference>
<feature type="binding site" evidence="3">
    <location>
        <position position="159"/>
    </location>
    <ligand>
        <name>a divalent metal cation</name>
        <dbReference type="ChEBI" id="CHEBI:60240"/>
        <label>2</label>
    </ligand>
</feature>
<dbReference type="Pfam" id="PF01026">
    <property type="entry name" value="TatD_DNase"/>
    <property type="match status" value="1"/>
</dbReference>
<accession>A0AAU8G8N2</accession>
<dbReference type="EMBL" id="CP159307">
    <property type="protein sequence ID" value="XCH32772.1"/>
    <property type="molecule type" value="Genomic_DNA"/>
</dbReference>
<dbReference type="RefSeq" id="WP_353714044.1">
    <property type="nucleotide sequence ID" value="NZ_CP159307.1"/>
</dbReference>
<dbReference type="PIRSF" id="PIRSF005902">
    <property type="entry name" value="DNase_TatD"/>
    <property type="match status" value="1"/>
</dbReference>
<feature type="binding site" evidence="3">
    <location>
        <position position="209"/>
    </location>
    <ligand>
        <name>a divalent metal cation</name>
        <dbReference type="ChEBI" id="CHEBI:60240"/>
        <label>1</label>
    </ligand>
</feature>
<keyword evidence="1 3" id="KW-0479">Metal-binding</keyword>
<dbReference type="CDD" id="cd01310">
    <property type="entry name" value="TatD_DNAse"/>
    <property type="match status" value="1"/>
</dbReference>
<dbReference type="Gene3D" id="3.20.20.140">
    <property type="entry name" value="Metal-dependent hydrolases"/>
    <property type="match status" value="1"/>
</dbReference>
<dbReference type="FunFam" id="3.20.20.140:FF:000005">
    <property type="entry name" value="TatD family hydrolase"/>
    <property type="match status" value="1"/>
</dbReference>